<dbReference type="PANTHER" id="PTHR11614">
    <property type="entry name" value="PHOSPHOLIPASE-RELATED"/>
    <property type="match status" value="1"/>
</dbReference>
<dbReference type="AlphaFoldDB" id="A0A364P0R1"/>
<dbReference type="PROSITE" id="PS51257">
    <property type="entry name" value="PROKAR_LIPOPROTEIN"/>
    <property type="match status" value="1"/>
</dbReference>
<accession>A0A364P0R1</accession>
<sequence length="326" mass="34564">MGGLRFVSLALALVLAGCVERLHPQGPDVTAAALTDGRLQASDGVTLPLRSWLPIGSPKAVVVALHGMNDYSNAFDAPGKALAAKGIATYAYDQRGFGVGPHPGYWSSTKAMADDLNACATLLHQRHPGIPLYVLGESMGGAVVIIAAQAPSAAISGLILAAPAVWGRSTMGWLQQGALWLTNAIAPGWTLTGRGLGIQASDNIEMLRALSRDPLVIKETRVDAIHGLVDLMDAAQMGMAAVQLPVLVLYGEKDEVIPPKPTWAAIRRLPRLGEARRVALYENGWHMLLRDLQAQVVVDDIVAWMADASAPLPSRADMKAQGKLEQ</sequence>
<dbReference type="Pfam" id="PF12146">
    <property type="entry name" value="Hydrolase_4"/>
    <property type="match status" value="1"/>
</dbReference>
<keyword evidence="3" id="KW-1185">Reference proteome</keyword>
<feature type="domain" description="Serine aminopeptidase S33" evidence="1">
    <location>
        <begin position="57"/>
        <end position="292"/>
    </location>
</feature>
<protein>
    <submittedName>
        <fullName evidence="2">Alpha/beta hydrolase</fullName>
    </submittedName>
</protein>
<evidence type="ECO:0000259" key="1">
    <source>
        <dbReference type="Pfam" id="PF12146"/>
    </source>
</evidence>
<dbReference type="InterPro" id="IPR000073">
    <property type="entry name" value="AB_hydrolase_1"/>
</dbReference>
<dbReference type="Proteomes" id="UP000251075">
    <property type="component" value="Unassembled WGS sequence"/>
</dbReference>
<dbReference type="InterPro" id="IPR022742">
    <property type="entry name" value="Hydrolase_4"/>
</dbReference>
<dbReference type="GO" id="GO:0016787">
    <property type="term" value="F:hydrolase activity"/>
    <property type="evidence" value="ECO:0007669"/>
    <property type="project" value="UniProtKB-KW"/>
</dbReference>
<evidence type="ECO:0000313" key="2">
    <source>
        <dbReference type="EMBL" id="RAU22747.1"/>
    </source>
</evidence>
<dbReference type="SUPFAM" id="SSF53474">
    <property type="entry name" value="alpha/beta-Hydrolases"/>
    <property type="match status" value="1"/>
</dbReference>
<keyword evidence="2" id="KW-0378">Hydrolase</keyword>
<evidence type="ECO:0000313" key="3">
    <source>
        <dbReference type="Proteomes" id="UP000251075"/>
    </source>
</evidence>
<comment type="caution">
    <text evidence="2">The sequence shown here is derived from an EMBL/GenBank/DDBJ whole genome shotgun (WGS) entry which is preliminary data.</text>
</comment>
<organism evidence="2 3">
    <name type="scientific">Paramagnetospirillum kuznetsovii</name>
    <dbReference type="NCBI Taxonomy" id="2053833"/>
    <lineage>
        <taxon>Bacteria</taxon>
        <taxon>Pseudomonadati</taxon>
        <taxon>Pseudomonadota</taxon>
        <taxon>Alphaproteobacteria</taxon>
        <taxon>Rhodospirillales</taxon>
        <taxon>Magnetospirillaceae</taxon>
        <taxon>Paramagnetospirillum</taxon>
    </lineage>
</organism>
<gene>
    <name evidence="2" type="ORF">CU669_04980</name>
</gene>
<dbReference type="InterPro" id="IPR029058">
    <property type="entry name" value="AB_hydrolase_fold"/>
</dbReference>
<dbReference type="Gene3D" id="3.40.50.1820">
    <property type="entry name" value="alpha/beta hydrolase"/>
    <property type="match status" value="1"/>
</dbReference>
<reference evidence="2 3" key="1">
    <citation type="submission" date="2017-11" db="EMBL/GenBank/DDBJ databases">
        <title>Draft genome sequence of magnetotactic bacterium Magnetospirillum kuznetsovii LBB-42.</title>
        <authorList>
            <person name="Grouzdev D.S."/>
            <person name="Rysina M.S."/>
            <person name="Baslerov R.V."/>
            <person name="Koziaeva V."/>
        </authorList>
    </citation>
    <scope>NUCLEOTIDE SEQUENCE [LARGE SCALE GENOMIC DNA]</scope>
    <source>
        <strain evidence="2 3">LBB-42</strain>
    </source>
</reference>
<dbReference type="InterPro" id="IPR051044">
    <property type="entry name" value="MAG_DAG_Lipase"/>
</dbReference>
<proteinExistence type="predicted"/>
<dbReference type="EMBL" id="PGTO01000003">
    <property type="protein sequence ID" value="RAU22747.1"/>
    <property type="molecule type" value="Genomic_DNA"/>
</dbReference>
<dbReference type="PRINTS" id="PR00111">
    <property type="entry name" value="ABHYDROLASE"/>
</dbReference>
<name>A0A364P0R1_9PROT</name>
<dbReference type="OrthoDB" id="9806902at2"/>